<organism evidence="1 2">
    <name type="scientific">Dreissena polymorpha</name>
    <name type="common">Zebra mussel</name>
    <name type="synonym">Mytilus polymorpha</name>
    <dbReference type="NCBI Taxonomy" id="45954"/>
    <lineage>
        <taxon>Eukaryota</taxon>
        <taxon>Metazoa</taxon>
        <taxon>Spiralia</taxon>
        <taxon>Lophotrochozoa</taxon>
        <taxon>Mollusca</taxon>
        <taxon>Bivalvia</taxon>
        <taxon>Autobranchia</taxon>
        <taxon>Heteroconchia</taxon>
        <taxon>Euheterodonta</taxon>
        <taxon>Imparidentia</taxon>
        <taxon>Neoheterodontei</taxon>
        <taxon>Myida</taxon>
        <taxon>Dreissenoidea</taxon>
        <taxon>Dreissenidae</taxon>
        <taxon>Dreissena</taxon>
    </lineage>
</organism>
<gene>
    <name evidence="1" type="ORF">DPMN_006252</name>
</gene>
<keyword evidence="2" id="KW-1185">Reference proteome</keyword>
<dbReference type="Gene3D" id="1.10.510.10">
    <property type="entry name" value="Transferase(Phosphotransferase) domain 1"/>
    <property type="match status" value="1"/>
</dbReference>
<evidence type="ECO:0000313" key="2">
    <source>
        <dbReference type="Proteomes" id="UP000828390"/>
    </source>
</evidence>
<dbReference type="EMBL" id="JAIWYP010000001">
    <property type="protein sequence ID" value="KAH3882317.1"/>
    <property type="molecule type" value="Genomic_DNA"/>
</dbReference>
<dbReference type="AlphaFoldDB" id="A0A9D4RXK3"/>
<sequence length="85" mass="10002">METKIKSKEARKYIFNCIDDMAQINVPTDLEGSELLAEQVDRREFIDVLRRMLTLDQERRIKPGEALNHHFIRMGHLVDYAHCGM</sequence>
<evidence type="ECO:0000313" key="1">
    <source>
        <dbReference type="EMBL" id="KAH3882317.1"/>
    </source>
</evidence>
<accession>A0A9D4RXK3</accession>
<dbReference type="SUPFAM" id="SSF56112">
    <property type="entry name" value="Protein kinase-like (PK-like)"/>
    <property type="match status" value="1"/>
</dbReference>
<name>A0A9D4RXK3_DREPO</name>
<protein>
    <submittedName>
        <fullName evidence="1">Uncharacterized protein</fullName>
    </submittedName>
</protein>
<dbReference type="Proteomes" id="UP000828390">
    <property type="component" value="Unassembled WGS sequence"/>
</dbReference>
<reference evidence="1" key="1">
    <citation type="journal article" date="2019" name="bioRxiv">
        <title>The Genome of the Zebra Mussel, Dreissena polymorpha: A Resource for Invasive Species Research.</title>
        <authorList>
            <person name="McCartney M.A."/>
            <person name="Auch B."/>
            <person name="Kono T."/>
            <person name="Mallez S."/>
            <person name="Zhang Y."/>
            <person name="Obille A."/>
            <person name="Becker A."/>
            <person name="Abrahante J.E."/>
            <person name="Garbe J."/>
            <person name="Badalamenti J.P."/>
            <person name="Herman A."/>
            <person name="Mangelson H."/>
            <person name="Liachko I."/>
            <person name="Sullivan S."/>
            <person name="Sone E.D."/>
            <person name="Koren S."/>
            <person name="Silverstein K.A.T."/>
            <person name="Beckman K.B."/>
            <person name="Gohl D.M."/>
        </authorList>
    </citation>
    <scope>NUCLEOTIDE SEQUENCE</scope>
    <source>
        <strain evidence="1">Duluth1</strain>
        <tissue evidence="1">Whole animal</tissue>
    </source>
</reference>
<dbReference type="InterPro" id="IPR011009">
    <property type="entry name" value="Kinase-like_dom_sf"/>
</dbReference>
<reference evidence="1" key="2">
    <citation type="submission" date="2020-11" db="EMBL/GenBank/DDBJ databases">
        <authorList>
            <person name="McCartney M.A."/>
            <person name="Auch B."/>
            <person name="Kono T."/>
            <person name="Mallez S."/>
            <person name="Becker A."/>
            <person name="Gohl D.M."/>
            <person name="Silverstein K.A.T."/>
            <person name="Koren S."/>
            <person name="Bechman K.B."/>
            <person name="Herman A."/>
            <person name="Abrahante J.E."/>
            <person name="Garbe J."/>
        </authorList>
    </citation>
    <scope>NUCLEOTIDE SEQUENCE</scope>
    <source>
        <strain evidence="1">Duluth1</strain>
        <tissue evidence="1">Whole animal</tissue>
    </source>
</reference>
<comment type="caution">
    <text evidence="1">The sequence shown here is derived from an EMBL/GenBank/DDBJ whole genome shotgun (WGS) entry which is preliminary data.</text>
</comment>
<proteinExistence type="predicted"/>